<reference evidence="3" key="2">
    <citation type="journal article" date="2020" name="Syst. Appl. Microbiol.">
        <title>Clarifying the taxonomy of the causal agent of bacterial leaf spot of lettuce through a polyphasic approach reveals that Xanthomonas cynarae Trebaol et al. 2000 emend. Timilsina et al. 2019 is a later heterotypic synonym of Xanthomonas hortorum Vauterin et al. 1995.</title>
        <authorList>
            <person name="Moriniere L."/>
            <person name="Burlet A."/>
            <person name="Rosenthal E.R."/>
            <person name="Nesme X."/>
            <person name="Portier P."/>
            <person name="Bull C.T."/>
            <person name="Lavire C."/>
            <person name="Fischer-Le Saux M."/>
            <person name="Bertolla F."/>
        </authorList>
    </citation>
    <scope>NUCLEOTIDE SEQUENCE [LARGE SCALE GENOMIC DNA]</scope>
    <source>
        <strain evidence="3">CFBP2533</strain>
    </source>
</reference>
<sequence>MFFWITDGDAVNFANFIESLDNLGEAGFARRHLILGERGVISKILQVQGLSRKSSAYFKSVLAKYSQVAVLGKLLKKINIVPDSIACHQQGIDWVVPLSSFSDTNLLESTILVVEHMYDYQVILFLAQIHLREKGIFGMGGLRFTPVSGGGGGTSLTLVVHQRNSSSLGLCVVDSDRPHVHGALGSTAKSCRKSFSNSWRWSLHILNARELENVVPPELYAQSDVGDRIVRRELYNEKNWPLHGFMDIKKGDRLCRFRNLNIGDKSHEATHSALSAVSWDSICANLGCSDEKCTMCEPDDGLLARFSSKLDNHKIAGCRVFPQRVPALDHLLAEVASFGLASKWSLT</sequence>
<dbReference type="RefSeq" id="WP_168958028.1">
    <property type="nucleotide sequence ID" value="NZ_CP103838.1"/>
</dbReference>
<dbReference type="EMBL" id="SMDX01000008">
    <property type="protein sequence ID" value="NMI21833.1"/>
    <property type="molecule type" value="Genomic_DNA"/>
</dbReference>
<evidence type="ECO:0000313" key="2">
    <source>
        <dbReference type="EMBL" id="NMI21833.1"/>
    </source>
</evidence>
<dbReference type="EMBL" id="LR828261">
    <property type="protein sequence ID" value="CAD0306265.1"/>
    <property type="molecule type" value="Genomic_DNA"/>
</dbReference>
<organism evidence="1">
    <name type="scientific">Xanthomonas hortorum pv. pelargonii</name>
    <dbReference type="NCBI Taxonomy" id="453602"/>
    <lineage>
        <taxon>Bacteria</taxon>
        <taxon>Pseudomonadati</taxon>
        <taxon>Pseudomonadota</taxon>
        <taxon>Gammaproteobacteria</taxon>
        <taxon>Lysobacterales</taxon>
        <taxon>Lysobacteraceae</taxon>
        <taxon>Xanthomonas</taxon>
    </lineage>
</organism>
<dbReference type="Proteomes" id="UP000548771">
    <property type="component" value="Unassembled WGS sequence"/>
</dbReference>
<protein>
    <submittedName>
        <fullName evidence="1">Uncharacterized protein</fullName>
    </submittedName>
</protein>
<reference evidence="2" key="1">
    <citation type="submission" date="2019-03" db="EMBL/GenBank/DDBJ databases">
        <authorList>
            <person name="Moriniere L."/>
            <person name="Burlet A."/>
            <person name="Rosenthal E."/>
            <person name="Portier P."/>
            <person name="Lavire C."/>
            <person name="Nesme X."/>
            <person name="Bull C.T."/>
            <person name="Le Saux M."/>
            <person name="Bertolla F."/>
        </authorList>
    </citation>
    <scope>NUCLEOTIDE SEQUENCE</scope>
    <source>
        <strain evidence="2">CFBP2533</strain>
    </source>
</reference>
<dbReference type="AlphaFoldDB" id="A0A6V7BZ91"/>
<name>A0A6V7BZ91_9XANT</name>
<evidence type="ECO:0000313" key="3">
    <source>
        <dbReference type="Proteomes" id="UP000548771"/>
    </source>
</evidence>
<reference evidence="2" key="3">
    <citation type="journal article" date="2020" name="Syst. Appl. Microbiol.">
        <title>Clarifying the taxonomy of the causal agent of bacterial leaf spot of lettuce through a polyphasic approach reveals that Xanthomonas cynarae Trebaol et al. 2000 emend. Timilsina et al. 2019 is a later heterotypic synonym of Xanthomonas hortorum Vauterin et al. 1995.</title>
        <authorList>
            <person name="Moriniere L."/>
            <person name="Burlet A."/>
            <person name="Rosenthal E.R."/>
            <person name="Nesme X."/>
            <person name="Portier P."/>
            <person name="Bull C.T."/>
            <person name="Lavire C."/>
            <person name="Fischer-Le Saux M."/>
            <person name="Bertolla F."/>
        </authorList>
    </citation>
    <scope>NUCLEOTIDE SEQUENCE</scope>
    <source>
        <strain evidence="2">CFBP2533</strain>
    </source>
</reference>
<accession>A0A6V7BZ91</accession>
<reference evidence="1" key="4">
    <citation type="submission" date="2020-07" db="EMBL/GenBank/DDBJ databases">
        <authorList>
            <person name="Pothier F. J."/>
        </authorList>
    </citation>
    <scope>NUCLEOTIDE SEQUENCE</scope>
    <source>
        <strain evidence="1">CFBP 2533</strain>
    </source>
</reference>
<dbReference type="EMBL" id="LR828261">
    <property type="protein sequence ID" value="CAD0306259.1"/>
    <property type="molecule type" value="Genomic_DNA"/>
</dbReference>
<proteinExistence type="predicted"/>
<evidence type="ECO:0000313" key="1">
    <source>
        <dbReference type="EMBL" id="CAD0306259.1"/>
    </source>
</evidence>
<gene>
    <name evidence="1" type="ORF">CFBP2533_06990</name>
    <name evidence="2" type="ORF">E1J24_08180</name>
</gene>